<organism evidence="1 2">
    <name type="scientific">Blastomyces percursus</name>
    <dbReference type="NCBI Taxonomy" id="1658174"/>
    <lineage>
        <taxon>Eukaryota</taxon>
        <taxon>Fungi</taxon>
        <taxon>Dikarya</taxon>
        <taxon>Ascomycota</taxon>
        <taxon>Pezizomycotina</taxon>
        <taxon>Eurotiomycetes</taxon>
        <taxon>Eurotiomycetidae</taxon>
        <taxon>Onygenales</taxon>
        <taxon>Ajellomycetaceae</taxon>
        <taxon>Blastomyces</taxon>
    </lineage>
</organism>
<dbReference type="VEuPathDB" id="FungiDB:ACJ73_03103"/>
<dbReference type="GO" id="GO:0006696">
    <property type="term" value="P:ergosterol biosynthetic process"/>
    <property type="evidence" value="ECO:0007669"/>
    <property type="project" value="TreeGrafter"/>
</dbReference>
<dbReference type="PANTHER" id="PTHR11626">
    <property type="entry name" value="FARNESYL-DIPHOSPHATE FARNESYLTRANSFERASE"/>
    <property type="match status" value="1"/>
</dbReference>
<dbReference type="InterPro" id="IPR044844">
    <property type="entry name" value="Trans_IPPS_euk-type"/>
</dbReference>
<comment type="caution">
    <text evidence="1">The sequence shown here is derived from an EMBL/GenBank/DDBJ whole genome shotgun (WGS) entry which is preliminary data.</text>
</comment>
<dbReference type="STRING" id="1658174.A0A1J9RC21"/>
<sequence length="210" mass="23763">MDAIAETRPPSRREQGIAQFEECYRFLALKSRWFVAGCQELRPELLLPVVVFYLVLRSLDTIEDMAIGIEEKEPLLRNFHTHVDDESWTFDGSGPDEKDREVLVKCDCVARVQFAQGRIANGMGNGTADYARMADANANGLRVKTIKDYELYCHYVAGLVGEEGLTRLFVQADFVDPALLTQKPELMESMGQLLHQANIIRDIQEDYDSG</sequence>
<dbReference type="GO" id="GO:0051996">
    <property type="term" value="F:squalene synthase [NAD(P)H] activity"/>
    <property type="evidence" value="ECO:0007669"/>
    <property type="project" value="InterPro"/>
</dbReference>
<dbReference type="OrthoDB" id="431150at2759"/>
<dbReference type="SUPFAM" id="SSF48576">
    <property type="entry name" value="Terpenoid synthases"/>
    <property type="match status" value="1"/>
</dbReference>
<dbReference type="InterPro" id="IPR008949">
    <property type="entry name" value="Isoprenoid_synthase_dom_sf"/>
</dbReference>
<keyword evidence="1" id="KW-0808">Transferase</keyword>
<dbReference type="Pfam" id="PF00494">
    <property type="entry name" value="SQS_PSY"/>
    <property type="match status" value="1"/>
</dbReference>
<dbReference type="Gene3D" id="1.10.600.10">
    <property type="entry name" value="Farnesyl Diphosphate Synthase"/>
    <property type="match status" value="1"/>
</dbReference>
<dbReference type="InterPro" id="IPR002060">
    <property type="entry name" value="Squ/phyt_synthse"/>
</dbReference>
<dbReference type="AlphaFoldDB" id="A0A1J9RC21"/>
<dbReference type="GO" id="GO:0045338">
    <property type="term" value="P:farnesyl diphosphate metabolic process"/>
    <property type="evidence" value="ECO:0007669"/>
    <property type="project" value="InterPro"/>
</dbReference>
<proteinExistence type="predicted"/>
<accession>A0A1J9RC21</accession>
<protein>
    <submittedName>
        <fullName evidence="1">Farnesyl-diphosphate farnesyltransferase</fullName>
    </submittedName>
</protein>
<gene>
    <name evidence="1" type="ORF">ACJ73_03103</name>
</gene>
<dbReference type="GO" id="GO:0005789">
    <property type="term" value="C:endoplasmic reticulum membrane"/>
    <property type="evidence" value="ECO:0007669"/>
    <property type="project" value="TreeGrafter"/>
</dbReference>
<evidence type="ECO:0000313" key="2">
    <source>
        <dbReference type="Proteomes" id="UP000242791"/>
    </source>
</evidence>
<dbReference type="PANTHER" id="PTHR11626:SF2">
    <property type="entry name" value="SQUALENE SYNTHASE"/>
    <property type="match status" value="1"/>
</dbReference>
<dbReference type="EMBL" id="LGTZ01000360">
    <property type="protein sequence ID" value="OJD25532.1"/>
    <property type="molecule type" value="Genomic_DNA"/>
</dbReference>
<keyword evidence="2" id="KW-1185">Reference proteome</keyword>
<name>A0A1J9RC21_9EURO</name>
<dbReference type="Proteomes" id="UP000242791">
    <property type="component" value="Unassembled WGS sequence"/>
</dbReference>
<evidence type="ECO:0000313" key="1">
    <source>
        <dbReference type="EMBL" id="OJD25532.1"/>
    </source>
</evidence>
<reference evidence="1 2" key="1">
    <citation type="submission" date="2015-08" db="EMBL/GenBank/DDBJ databases">
        <title>Emmonsia species relationships and genome sequence.</title>
        <authorList>
            <person name="Cuomo C.A."/>
            <person name="Schwartz I.S."/>
            <person name="Kenyon C."/>
            <person name="De Hoog G.S."/>
            <person name="Govender N.P."/>
            <person name="Botha A."/>
            <person name="Moreno L."/>
            <person name="De Vries M."/>
            <person name="Munoz J.F."/>
            <person name="Stielow J.B."/>
        </authorList>
    </citation>
    <scope>NUCLEOTIDE SEQUENCE [LARGE SCALE GENOMIC DNA]</scope>
    <source>
        <strain evidence="1 2">EI222</strain>
    </source>
</reference>